<feature type="region of interest" description="Disordered" evidence="1">
    <location>
        <begin position="39"/>
        <end position="69"/>
    </location>
</feature>
<feature type="transmembrane region" description="Helical" evidence="2">
    <location>
        <begin position="160"/>
        <end position="181"/>
    </location>
</feature>
<organism evidence="4 5">
    <name type="scientific">Sphingobium fuliginis (strain ATCC 27551)</name>
    <dbReference type="NCBI Taxonomy" id="336203"/>
    <lineage>
        <taxon>Bacteria</taxon>
        <taxon>Pseudomonadati</taxon>
        <taxon>Pseudomonadota</taxon>
        <taxon>Alphaproteobacteria</taxon>
        <taxon>Sphingomonadales</taxon>
        <taxon>Sphingomonadaceae</taxon>
        <taxon>Sphingobium</taxon>
    </lineage>
</organism>
<dbReference type="EC" id="2.4.2.21" evidence="4"/>
<gene>
    <name evidence="4" type="ORF">SFOMI_3793</name>
</gene>
<evidence type="ECO:0000256" key="3">
    <source>
        <dbReference type="SAM" id="SignalP"/>
    </source>
</evidence>
<evidence type="ECO:0000313" key="5">
    <source>
        <dbReference type="Proteomes" id="UP000221538"/>
    </source>
</evidence>
<protein>
    <submittedName>
        <fullName evidence="4">Cobalamin biosynthesis protein BluB</fullName>
        <ecNumber evidence="4">2.4.2.21</ecNumber>
    </submittedName>
</protein>
<feature type="compositionally biased region" description="Low complexity" evidence="1">
    <location>
        <begin position="121"/>
        <end position="135"/>
    </location>
</feature>
<feature type="region of interest" description="Disordered" evidence="1">
    <location>
        <begin position="263"/>
        <end position="312"/>
    </location>
</feature>
<feature type="compositionally biased region" description="Basic and acidic residues" evidence="1">
    <location>
        <begin position="298"/>
        <end position="312"/>
    </location>
</feature>
<feature type="chain" id="PRO_5013239919" evidence="3">
    <location>
        <begin position="29"/>
        <end position="312"/>
    </location>
</feature>
<evidence type="ECO:0000313" key="4">
    <source>
        <dbReference type="EMBL" id="GAY23227.1"/>
    </source>
</evidence>
<keyword evidence="2" id="KW-0472">Membrane</keyword>
<proteinExistence type="predicted"/>
<reference evidence="4 5" key="2">
    <citation type="journal article" date="2013" name="Environ. Sci. Technol.">
        <title>The 4-tert-butylphenol-utilizing bacterium Sphingobium fuliginis OMI can degrade bisphenols via phenolic ring hydroxylation and meta-cleavage pathway.</title>
        <authorList>
            <person name="Ogata Y."/>
            <person name="Goda S."/>
            <person name="Toyama T."/>
            <person name="Sei K."/>
            <person name="Ike M."/>
        </authorList>
    </citation>
    <scope>NUCLEOTIDE SEQUENCE [LARGE SCALE GENOMIC DNA]</scope>
    <source>
        <strain evidence="4 5">OMI</strain>
    </source>
</reference>
<dbReference type="GO" id="GO:0008939">
    <property type="term" value="F:nicotinate-nucleotide-dimethylbenzimidazole phosphoribosyltransferase activity"/>
    <property type="evidence" value="ECO:0007669"/>
    <property type="project" value="UniProtKB-EC"/>
</dbReference>
<evidence type="ECO:0000256" key="1">
    <source>
        <dbReference type="SAM" id="MobiDB-lite"/>
    </source>
</evidence>
<dbReference type="Proteomes" id="UP000221538">
    <property type="component" value="Unassembled WGS sequence"/>
</dbReference>
<name>A0A292ZII1_SPHSA</name>
<dbReference type="EMBL" id="BEWI01000032">
    <property type="protein sequence ID" value="GAY23227.1"/>
    <property type="molecule type" value="Genomic_DNA"/>
</dbReference>
<keyword evidence="4" id="KW-0808">Transferase</keyword>
<accession>A0A292ZII1</accession>
<reference evidence="4 5" key="1">
    <citation type="journal article" date="2013" name="Biodegradation">
        <title>Occurrence of 4-tert-butylphenol (4-t-BP) biodegradation in an aquatic sample caused by the presence of Spirodela polyrrhiza and isolation of a 4-t-BP-utilizing bacterium.</title>
        <authorList>
            <person name="Ogata Y."/>
            <person name="Toyama T."/>
            <person name="Yu N."/>
            <person name="Wang X."/>
            <person name="Sei K."/>
            <person name="Ike M."/>
        </authorList>
    </citation>
    <scope>NUCLEOTIDE SEQUENCE [LARGE SCALE GENOMIC DNA]</scope>
    <source>
        <strain evidence="4 5">OMI</strain>
    </source>
</reference>
<sequence>MTGNIRSLRPARAAIAAVLAFSSPPLLAQTIVPPSQPVIVNPAAEPEQSPASSAPAFAPAQPVVQSTPSVEQRLDAAIAASQAEEKAQTAVAAPVERRAPRPATRTAARTEPVASPQRATAPVQSEAPVPAPVQAAAPPAAAAPVRPAPVPPSQAGIDPALLWALGGGSLLMAGLAGAALLRRRKRREEQWEGQEHWEGEVIQPMPAAPAPAMPLMTPPPVIAPARSEEESSLEAMVAAPPSPENPFRTHAKRMTRAKFLLAQRQKQAATPAAEETMAAPPVSARPAPAATQTVYRFGSDRRRDSVFKPRTS</sequence>
<evidence type="ECO:0000256" key="2">
    <source>
        <dbReference type="SAM" id="Phobius"/>
    </source>
</evidence>
<keyword evidence="4" id="KW-0328">Glycosyltransferase</keyword>
<feature type="compositionally biased region" description="Low complexity" evidence="1">
    <location>
        <begin position="85"/>
        <end position="94"/>
    </location>
</feature>
<keyword evidence="3" id="KW-0732">Signal</keyword>
<feature type="compositionally biased region" description="Low complexity" evidence="1">
    <location>
        <begin position="268"/>
        <end position="290"/>
    </location>
</feature>
<feature type="compositionally biased region" description="Low complexity" evidence="1">
    <location>
        <begin position="101"/>
        <end position="114"/>
    </location>
</feature>
<feature type="compositionally biased region" description="Low complexity" evidence="1">
    <location>
        <begin position="42"/>
        <end position="62"/>
    </location>
</feature>
<feature type="region of interest" description="Disordered" evidence="1">
    <location>
        <begin position="85"/>
        <end position="135"/>
    </location>
</feature>
<dbReference type="RefSeq" id="WP_255308952.1">
    <property type="nucleotide sequence ID" value="NZ_BEWI01000032.1"/>
</dbReference>
<dbReference type="AlphaFoldDB" id="A0A292ZII1"/>
<feature type="signal peptide" evidence="3">
    <location>
        <begin position="1"/>
        <end position="28"/>
    </location>
</feature>
<keyword evidence="2" id="KW-0812">Transmembrane</keyword>
<keyword evidence="2" id="KW-1133">Transmembrane helix</keyword>
<comment type="caution">
    <text evidence="4">The sequence shown here is derived from an EMBL/GenBank/DDBJ whole genome shotgun (WGS) entry which is preliminary data.</text>
</comment>